<gene>
    <name evidence="2" type="ORF">MRS75_00735</name>
</gene>
<dbReference type="InterPro" id="IPR016181">
    <property type="entry name" value="Acyl_CoA_acyltransferase"/>
</dbReference>
<evidence type="ECO:0000259" key="1">
    <source>
        <dbReference type="Pfam" id="PF21926"/>
    </source>
</evidence>
<comment type="caution">
    <text evidence="2">The sequence shown here is derived from an EMBL/GenBank/DDBJ whole genome shotgun (WGS) entry which is preliminary data.</text>
</comment>
<accession>A0AAE3QAW3</accession>
<dbReference type="RefSeq" id="WP_311784793.1">
    <property type="nucleotide sequence ID" value="NZ_JALDYY010000001.1"/>
</dbReference>
<protein>
    <recommendedName>
        <fullName evidence="1">N-acyl amino acid synthase FeeM catalytic core domain-containing protein</fullName>
    </recommendedName>
</protein>
<name>A0AAE3QAW3_9HYPH</name>
<keyword evidence="3" id="KW-1185">Reference proteome</keyword>
<feature type="domain" description="N-acyl amino acid synthase FeeM catalytic core" evidence="1">
    <location>
        <begin position="35"/>
        <end position="194"/>
    </location>
</feature>
<evidence type="ECO:0000313" key="3">
    <source>
        <dbReference type="Proteomes" id="UP001161580"/>
    </source>
</evidence>
<reference evidence="2" key="1">
    <citation type="submission" date="2022-03" db="EMBL/GenBank/DDBJ databases">
        <title>Fererhizobium litorale gen. nov., sp. nov., isolated from sandy sediments of the Sea of Japan seashore.</title>
        <authorList>
            <person name="Romanenko L."/>
            <person name="Kurilenko V."/>
            <person name="Otstavnykh N."/>
            <person name="Svetashev V."/>
            <person name="Tekutyeva L."/>
            <person name="Isaeva M."/>
            <person name="Mikhailov V."/>
        </authorList>
    </citation>
    <scope>NUCLEOTIDE SEQUENCE</scope>
    <source>
        <strain evidence="2">KMM 9576</strain>
    </source>
</reference>
<dbReference type="AlphaFoldDB" id="A0AAE3QAW3"/>
<dbReference type="Proteomes" id="UP001161580">
    <property type="component" value="Unassembled WGS sequence"/>
</dbReference>
<dbReference type="InterPro" id="IPR054597">
    <property type="entry name" value="FeeM_cat"/>
</dbReference>
<organism evidence="2 3">
    <name type="scientific">Ferirhizobium litorale</name>
    <dbReference type="NCBI Taxonomy" id="2927786"/>
    <lineage>
        <taxon>Bacteria</taxon>
        <taxon>Pseudomonadati</taxon>
        <taxon>Pseudomonadota</taxon>
        <taxon>Alphaproteobacteria</taxon>
        <taxon>Hyphomicrobiales</taxon>
        <taxon>Rhizobiaceae</taxon>
        <taxon>Ferirhizobium</taxon>
    </lineage>
</organism>
<dbReference type="EMBL" id="JALDYZ010000001">
    <property type="protein sequence ID" value="MDI7920603.1"/>
    <property type="molecule type" value="Genomic_DNA"/>
</dbReference>
<dbReference type="SUPFAM" id="SSF55729">
    <property type="entry name" value="Acyl-CoA N-acyltransferases (Nat)"/>
    <property type="match status" value="1"/>
</dbReference>
<evidence type="ECO:0000313" key="2">
    <source>
        <dbReference type="EMBL" id="MDI7920603.1"/>
    </source>
</evidence>
<dbReference type="Pfam" id="PF21926">
    <property type="entry name" value="FeeM"/>
    <property type="match status" value="1"/>
</dbReference>
<dbReference type="Gene3D" id="3.40.630.30">
    <property type="match status" value="1"/>
</dbReference>
<proteinExistence type="predicted"/>
<sequence length="251" mass="28464">MTTSTSSISSFSDKLIQVLDRVEYRRIETGEDMEDVARIRYRAYKMADILPMSGTKLIDEIDFDDHAYVFGVYFEEQLISTVRLHHVTPDHRVSSTRTVFPEAIDALLDAGLSLIDPTRFAADPDIMKEMPAIPYLTLRISVMAAAYFDTDRVLQLVSPQHAAFYKRVFYAETVVPPQKNCGKYNIDLTLMATNTREVGRTLLTRFPFFISQPSERRMMFSRNPGDTLPPLNIIPTARYVPAGSLGVDLPL</sequence>